<comment type="caution">
    <text evidence="2">The sequence shown here is derived from an EMBL/GenBank/DDBJ whole genome shotgun (WGS) entry which is preliminary data.</text>
</comment>
<feature type="region of interest" description="Disordered" evidence="1">
    <location>
        <begin position="58"/>
        <end position="79"/>
    </location>
</feature>
<sequence length="117" mass="13060">MVPRGVQKPKSPGEPLLKLLPTTVTSLLCFCSYALFLFMQSSQPPLLNVARPPTRGGCAARRPISASVKQRGSSERTRALHPPATLTQPRVFNYLPIGRRDRIGSRNECWDRIKSPY</sequence>
<proteinExistence type="predicted"/>
<organism evidence="2 3">
    <name type="scientific">Eumeta variegata</name>
    <name type="common">Bagworm moth</name>
    <name type="synonym">Eumeta japonica</name>
    <dbReference type="NCBI Taxonomy" id="151549"/>
    <lineage>
        <taxon>Eukaryota</taxon>
        <taxon>Metazoa</taxon>
        <taxon>Ecdysozoa</taxon>
        <taxon>Arthropoda</taxon>
        <taxon>Hexapoda</taxon>
        <taxon>Insecta</taxon>
        <taxon>Pterygota</taxon>
        <taxon>Neoptera</taxon>
        <taxon>Endopterygota</taxon>
        <taxon>Lepidoptera</taxon>
        <taxon>Glossata</taxon>
        <taxon>Ditrysia</taxon>
        <taxon>Tineoidea</taxon>
        <taxon>Psychidae</taxon>
        <taxon>Oiketicinae</taxon>
        <taxon>Eumeta</taxon>
    </lineage>
</organism>
<dbReference type="AlphaFoldDB" id="A0A4C1Z8Y7"/>
<protein>
    <submittedName>
        <fullName evidence="2">Uncharacterized protein</fullName>
    </submittedName>
</protein>
<evidence type="ECO:0000313" key="3">
    <source>
        <dbReference type="Proteomes" id="UP000299102"/>
    </source>
</evidence>
<evidence type="ECO:0000256" key="1">
    <source>
        <dbReference type="SAM" id="MobiDB-lite"/>
    </source>
</evidence>
<evidence type="ECO:0000313" key="2">
    <source>
        <dbReference type="EMBL" id="GBP83762.1"/>
    </source>
</evidence>
<keyword evidence="3" id="KW-1185">Reference proteome</keyword>
<dbReference type="Proteomes" id="UP000299102">
    <property type="component" value="Unassembled WGS sequence"/>
</dbReference>
<dbReference type="EMBL" id="BGZK01001638">
    <property type="protein sequence ID" value="GBP83762.1"/>
    <property type="molecule type" value="Genomic_DNA"/>
</dbReference>
<accession>A0A4C1Z8Y7</accession>
<gene>
    <name evidence="2" type="ORF">EVAR_4256_1</name>
</gene>
<reference evidence="2 3" key="1">
    <citation type="journal article" date="2019" name="Commun. Biol.">
        <title>The bagworm genome reveals a unique fibroin gene that provides high tensile strength.</title>
        <authorList>
            <person name="Kono N."/>
            <person name="Nakamura H."/>
            <person name="Ohtoshi R."/>
            <person name="Tomita M."/>
            <person name="Numata K."/>
            <person name="Arakawa K."/>
        </authorList>
    </citation>
    <scope>NUCLEOTIDE SEQUENCE [LARGE SCALE GENOMIC DNA]</scope>
</reference>
<name>A0A4C1Z8Y7_EUMVA</name>